<dbReference type="AlphaFoldDB" id="A0A3N4MEW4"/>
<keyword evidence="2" id="KW-0411">Iron-sulfur</keyword>
<dbReference type="Pfam" id="PF04055">
    <property type="entry name" value="Radical_SAM"/>
    <property type="match status" value="1"/>
</dbReference>
<keyword evidence="5" id="KW-1185">Reference proteome</keyword>
<dbReference type="Pfam" id="PF06969">
    <property type="entry name" value="HemN_C"/>
    <property type="match status" value="1"/>
</dbReference>
<reference evidence="5" key="1">
    <citation type="submission" date="2018-11" db="EMBL/GenBank/DDBJ databases">
        <title>Chitinophaga lutea sp.nov., isolate from arsenic contaminated soil.</title>
        <authorList>
            <person name="Zong Y."/>
        </authorList>
    </citation>
    <scope>NUCLEOTIDE SEQUENCE [LARGE SCALE GENOMIC DNA]</scope>
    <source>
        <strain evidence="5">YLT18</strain>
    </source>
</reference>
<dbReference type="SFLD" id="SFLDF00288">
    <property type="entry name" value="HemN-like__clustered_with_nucl"/>
    <property type="match status" value="1"/>
</dbReference>
<comment type="function">
    <text evidence="2">Probably acts as a heme chaperone, transferring heme to an unknown acceptor. Binds one molecule of heme per monomer, possibly covalently. Binds 1 [4Fe-4S] cluster. The cluster is coordinated with 3 cysteines and an exchangeable S-adenosyl-L-methionine.</text>
</comment>
<evidence type="ECO:0000256" key="1">
    <source>
        <dbReference type="ARBA" id="ARBA00006100"/>
    </source>
</evidence>
<dbReference type="InterPro" id="IPR006638">
    <property type="entry name" value="Elp3/MiaA/NifB-like_rSAM"/>
</dbReference>
<dbReference type="InterPro" id="IPR007197">
    <property type="entry name" value="rSAM"/>
</dbReference>
<dbReference type="Proteomes" id="UP000279089">
    <property type="component" value="Unassembled WGS sequence"/>
</dbReference>
<name>A0A3N4MEW4_9BACT</name>
<dbReference type="SFLD" id="SFLDG01065">
    <property type="entry name" value="anaerobic_coproporphyrinogen-I"/>
    <property type="match status" value="1"/>
</dbReference>
<organism evidence="4 5">
    <name type="scientific">Chitinophaga barathri</name>
    <dbReference type="NCBI Taxonomy" id="1647451"/>
    <lineage>
        <taxon>Bacteria</taxon>
        <taxon>Pseudomonadati</taxon>
        <taxon>Bacteroidota</taxon>
        <taxon>Chitinophagia</taxon>
        <taxon>Chitinophagales</taxon>
        <taxon>Chitinophagaceae</taxon>
        <taxon>Chitinophaga</taxon>
    </lineage>
</organism>
<dbReference type="Gene3D" id="3.80.30.20">
    <property type="entry name" value="tm_1862 like domain"/>
    <property type="match status" value="1"/>
</dbReference>
<comment type="subcellular location">
    <subcellularLocation>
        <location evidence="2">Cytoplasm</location>
    </subcellularLocation>
</comment>
<dbReference type="RefSeq" id="WP_120517701.1">
    <property type="nucleotide sequence ID" value="NZ_QXZY01000009.1"/>
</dbReference>
<evidence type="ECO:0000313" key="4">
    <source>
        <dbReference type="EMBL" id="RPD40197.1"/>
    </source>
</evidence>
<keyword evidence="2" id="KW-0408">Iron</keyword>
<dbReference type="SFLD" id="SFLDS00029">
    <property type="entry name" value="Radical_SAM"/>
    <property type="match status" value="1"/>
</dbReference>
<evidence type="ECO:0000259" key="3">
    <source>
        <dbReference type="PROSITE" id="PS51918"/>
    </source>
</evidence>
<gene>
    <name evidence="4" type="primary">hemW</name>
    <name evidence="4" type="ORF">EG028_16230</name>
</gene>
<keyword evidence="2" id="KW-0004">4Fe-4S</keyword>
<dbReference type="OrthoDB" id="9808022at2"/>
<dbReference type="SUPFAM" id="SSF102114">
    <property type="entry name" value="Radical SAM enzymes"/>
    <property type="match status" value="1"/>
</dbReference>
<dbReference type="GO" id="GO:0051539">
    <property type="term" value="F:4 iron, 4 sulfur cluster binding"/>
    <property type="evidence" value="ECO:0007669"/>
    <property type="project" value="UniProtKB-UniRule"/>
</dbReference>
<dbReference type="GO" id="GO:0046872">
    <property type="term" value="F:metal ion binding"/>
    <property type="evidence" value="ECO:0007669"/>
    <property type="project" value="UniProtKB-UniRule"/>
</dbReference>
<dbReference type="CDD" id="cd01335">
    <property type="entry name" value="Radical_SAM"/>
    <property type="match status" value="1"/>
</dbReference>
<dbReference type="SFLD" id="SFLDG01082">
    <property type="entry name" value="B12-binding_domain_containing"/>
    <property type="match status" value="1"/>
</dbReference>
<dbReference type="InterPro" id="IPR004559">
    <property type="entry name" value="HemW-like"/>
</dbReference>
<dbReference type="GO" id="GO:0006779">
    <property type="term" value="P:porphyrin-containing compound biosynthetic process"/>
    <property type="evidence" value="ECO:0007669"/>
    <property type="project" value="InterPro"/>
</dbReference>
<dbReference type="InterPro" id="IPR034505">
    <property type="entry name" value="Coproporphyrinogen-III_oxidase"/>
</dbReference>
<feature type="domain" description="Radical SAM core" evidence="3">
    <location>
        <begin position="1"/>
        <end position="231"/>
    </location>
</feature>
<comment type="similarity">
    <text evidence="1">Belongs to the anaerobic coproporphyrinogen-III oxidase family. HemW subfamily.</text>
</comment>
<dbReference type="PANTHER" id="PTHR13932">
    <property type="entry name" value="COPROPORPHYRINIGEN III OXIDASE"/>
    <property type="match status" value="1"/>
</dbReference>
<dbReference type="InterPro" id="IPR010723">
    <property type="entry name" value="HemN_C"/>
</dbReference>
<dbReference type="EMBL" id="RMBX01000008">
    <property type="protein sequence ID" value="RPD40197.1"/>
    <property type="molecule type" value="Genomic_DNA"/>
</dbReference>
<dbReference type="SFLD" id="SFLDF00562">
    <property type="entry name" value="HemN-like__clustered_with_heat"/>
    <property type="match status" value="1"/>
</dbReference>
<dbReference type="PANTHER" id="PTHR13932:SF5">
    <property type="entry name" value="RADICAL S-ADENOSYL METHIONINE DOMAIN-CONTAINING PROTEIN 1, MITOCHONDRIAL"/>
    <property type="match status" value="1"/>
</dbReference>
<keyword evidence="2" id="KW-0143">Chaperone</keyword>
<dbReference type="PROSITE" id="PS51918">
    <property type="entry name" value="RADICAL_SAM"/>
    <property type="match status" value="1"/>
</dbReference>
<evidence type="ECO:0000256" key="2">
    <source>
        <dbReference type="RuleBase" id="RU364116"/>
    </source>
</evidence>
<evidence type="ECO:0000313" key="5">
    <source>
        <dbReference type="Proteomes" id="UP000279089"/>
    </source>
</evidence>
<comment type="caution">
    <text evidence="4">The sequence shown here is derived from an EMBL/GenBank/DDBJ whole genome shotgun (WGS) entry which is preliminary data.</text>
</comment>
<dbReference type="InterPro" id="IPR058240">
    <property type="entry name" value="rSAM_sf"/>
</dbReference>
<dbReference type="GO" id="GO:0005737">
    <property type="term" value="C:cytoplasm"/>
    <property type="evidence" value="ECO:0007669"/>
    <property type="project" value="UniProtKB-SubCell"/>
</dbReference>
<dbReference type="GO" id="GO:0004109">
    <property type="term" value="F:coproporphyrinogen oxidase activity"/>
    <property type="evidence" value="ECO:0007669"/>
    <property type="project" value="InterPro"/>
</dbReference>
<proteinExistence type="inferred from homology"/>
<keyword evidence="2" id="KW-0963">Cytoplasm</keyword>
<keyword evidence="2" id="KW-0949">S-adenosyl-L-methionine</keyword>
<dbReference type="NCBIfam" id="TIGR00539">
    <property type="entry name" value="hemN_rel"/>
    <property type="match status" value="1"/>
</dbReference>
<dbReference type="SMART" id="SM00729">
    <property type="entry name" value="Elp3"/>
    <property type="match status" value="1"/>
</dbReference>
<accession>A0A3N4MEW4</accession>
<protein>
    <recommendedName>
        <fullName evidence="2">Heme chaperone HemW</fullName>
    </recommendedName>
</protein>
<dbReference type="InterPro" id="IPR023404">
    <property type="entry name" value="rSAM_horseshoe"/>
</dbReference>
<sequence>MAGIYIHIPFCKKACHYCNFHFSTSLQYRDEVTECIHVEAALQQAYLEGQAVQTVYFGGGTPSLLSGAAIRSLLDTLRKYFTVTEDAEITLEANPDDLSAENLQALRDAGVNRLSIGVQSFFEEDLRWMNRAHNAAQSVQCLETAREKGFDNISIDLIYGGPTLTDAHWEENIARAISLGIPHLSCYALTVEPGTALDNFIQHHKIPPIDPDRAAHHFGMLMQALEKAGYEHYEISNFAKPGMYSRHNSSYWQGKPYLGLGPSAHSFNGQSRQWNVANNSLYMQSIRKGALPFEKEVLSPQMALNEYIMISLRTQAGCDLERVSARFGQDKSLQLLSAGAEFIEKGWMQQETSMLRLTREGKFFADGIAAAMFF</sequence>
<keyword evidence="2" id="KW-0349">Heme</keyword>
<keyword evidence="2" id="KW-0479">Metal-binding</keyword>